<evidence type="ECO:0000256" key="4">
    <source>
        <dbReference type="ARBA" id="ARBA00022576"/>
    </source>
</evidence>
<organism evidence="9 10">
    <name type="scientific">Paracoccus aerius</name>
    <dbReference type="NCBI Taxonomy" id="1915382"/>
    <lineage>
        <taxon>Bacteria</taxon>
        <taxon>Pseudomonadati</taxon>
        <taxon>Pseudomonadota</taxon>
        <taxon>Alphaproteobacteria</taxon>
        <taxon>Rhodobacterales</taxon>
        <taxon>Paracoccaceae</taxon>
        <taxon>Paracoccus</taxon>
    </lineage>
</organism>
<dbReference type="GO" id="GO:0008483">
    <property type="term" value="F:transaminase activity"/>
    <property type="evidence" value="ECO:0007669"/>
    <property type="project" value="UniProtKB-KW"/>
</dbReference>
<dbReference type="Proteomes" id="UP000644749">
    <property type="component" value="Unassembled WGS sequence"/>
</dbReference>
<comment type="similarity">
    <text evidence="2">Belongs to the class-I pyridoxal-phosphate-dependent aminotransferase family.</text>
</comment>
<dbReference type="SUPFAM" id="SSF53383">
    <property type="entry name" value="PLP-dependent transferases"/>
    <property type="match status" value="1"/>
</dbReference>
<comment type="catalytic activity">
    <reaction evidence="7">
        <text>L-aspartate + 2-oxoglutarate = oxaloacetate + L-glutamate</text>
        <dbReference type="Rhea" id="RHEA:21824"/>
        <dbReference type="ChEBI" id="CHEBI:16452"/>
        <dbReference type="ChEBI" id="CHEBI:16810"/>
        <dbReference type="ChEBI" id="CHEBI:29985"/>
        <dbReference type="ChEBI" id="CHEBI:29991"/>
        <dbReference type="EC" id="2.6.1.1"/>
    </reaction>
</comment>
<evidence type="ECO:0000259" key="8">
    <source>
        <dbReference type="Pfam" id="PF00155"/>
    </source>
</evidence>
<name>A0ABS1S5D2_9RHOB</name>
<dbReference type="CDD" id="cd00609">
    <property type="entry name" value="AAT_like"/>
    <property type="match status" value="1"/>
</dbReference>
<dbReference type="InterPro" id="IPR015424">
    <property type="entry name" value="PyrdxlP-dep_Trfase"/>
</dbReference>
<comment type="cofactor">
    <cofactor evidence="1">
        <name>pyridoxal 5'-phosphate</name>
        <dbReference type="ChEBI" id="CHEBI:597326"/>
    </cofactor>
</comment>
<evidence type="ECO:0000313" key="9">
    <source>
        <dbReference type="EMBL" id="MBL3673754.1"/>
    </source>
</evidence>
<keyword evidence="4 9" id="KW-0032">Aminotransferase</keyword>
<dbReference type="EC" id="2.6.1.1" evidence="3"/>
<keyword evidence="6" id="KW-0663">Pyridoxal phosphate</keyword>
<evidence type="ECO:0000256" key="5">
    <source>
        <dbReference type="ARBA" id="ARBA00022679"/>
    </source>
</evidence>
<dbReference type="EMBL" id="JAESHT010000006">
    <property type="protein sequence ID" value="MBL3673754.1"/>
    <property type="molecule type" value="Genomic_DNA"/>
</dbReference>
<evidence type="ECO:0000256" key="2">
    <source>
        <dbReference type="ARBA" id="ARBA00007441"/>
    </source>
</evidence>
<accession>A0ABS1S5D2</accession>
<protein>
    <recommendedName>
        <fullName evidence="3">aspartate transaminase</fullName>
        <ecNumber evidence="3">2.6.1.1</ecNumber>
    </recommendedName>
</protein>
<evidence type="ECO:0000256" key="7">
    <source>
        <dbReference type="ARBA" id="ARBA00049185"/>
    </source>
</evidence>
<dbReference type="InterPro" id="IPR015421">
    <property type="entry name" value="PyrdxlP-dep_Trfase_major"/>
</dbReference>
<keyword evidence="5" id="KW-0808">Transferase</keyword>
<sequence>MEARRWLAGVTFPADRPLINVSQAAPVEPPPVALRRAMADAAMDRPEAHLYGPVLGNPDLRAAVAAEFSRSYGGTVDPGQVAITQGCNQAFCATITTLARAGDQVILPTPWYFNHKMWLDMQGIAAVPLPCGEGLLPDPDRAAALIGPRTRAIVLVTPNNPSGAEYPAGLVGRFFDLAQERGIALILDETYRDFDSRAGAPHDLLARPDWDRTVIQLYSFSKAYRLTGHRVGALIASTARMAQVEKFLDTVAICPSQLGQIGALWGMGNLRDWLAGERAEVLARRDATVAALSGLPGWRVKSAGAYFAWVQHPLAESSASLARRMVADIGVLALPGTMFMPPDDPDGARHLRIAFANVDAPRIAQLAERLAALSG</sequence>
<proteinExistence type="inferred from homology"/>
<dbReference type="PANTHER" id="PTHR46383:SF1">
    <property type="entry name" value="ASPARTATE AMINOTRANSFERASE"/>
    <property type="match status" value="1"/>
</dbReference>
<dbReference type="PANTHER" id="PTHR46383">
    <property type="entry name" value="ASPARTATE AMINOTRANSFERASE"/>
    <property type="match status" value="1"/>
</dbReference>
<evidence type="ECO:0000256" key="6">
    <source>
        <dbReference type="ARBA" id="ARBA00022898"/>
    </source>
</evidence>
<gene>
    <name evidence="9" type="ORF">JL111_09665</name>
</gene>
<dbReference type="InterPro" id="IPR004839">
    <property type="entry name" value="Aminotransferase_I/II_large"/>
</dbReference>
<dbReference type="Gene3D" id="3.40.640.10">
    <property type="entry name" value="Type I PLP-dependent aspartate aminotransferase-like (Major domain)"/>
    <property type="match status" value="1"/>
</dbReference>
<evidence type="ECO:0000313" key="10">
    <source>
        <dbReference type="Proteomes" id="UP000644749"/>
    </source>
</evidence>
<evidence type="ECO:0000256" key="3">
    <source>
        <dbReference type="ARBA" id="ARBA00012753"/>
    </source>
</evidence>
<reference evidence="9 10" key="1">
    <citation type="submission" date="2021-01" db="EMBL/GenBank/DDBJ databases">
        <title>011410 draft genome.</title>
        <authorList>
            <person name="Lang L."/>
        </authorList>
    </citation>
    <scope>NUCLEOTIDE SEQUENCE [LARGE SCALE GENOMIC DNA]</scope>
    <source>
        <strain evidence="9 10">KCTC 42845</strain>
    </source>
</reference>
<feature type="domain" description="Aminotransferase class I/classII large" evidence="8">
    <location>
        <begin position="26"/>
        <end position="370"/>
    </location>
</feature>
<keyword evidence="10" id="KW-1185">Reference proteome</keyword>
<dbReference type="NCBIfam" id="NF005732">
    <property type="entry name" value="PRK07550.1"/>
    <property type="match status" value="1"/>
</dbReference>
<dbReference type="InterPro" id="IPR050596">
    <property type="entry name" value="AspAT/PAT-like"/>
</dbReference>
<evidence type="ECO:0000256" key="1">
    <source>
        <dbReference type="ARBA" id="ARBA00001933"/>
    </source>
</evidence>
<comment type="caution">
    <text evidence="9">The sequence shown here is derived from an EMBL/GenBank/DDBJ whole genome shotgun (WGS) entry which is preliminary data.</text>
</comment>
<dbReference type="Pfam" id="PF00155">
    <property type="entry name" value="Aminotran_1_2"/>
    <property type="match status" value="1"/>
</dbReference>